<reference evidence="1 2" key="1">
    <citation type="submission" date="2020-08" db="EMBL/GenBank/DDBJ databases">
        <title>Genomic Encyclopedia of Type Strains, Phase IV (KMG-IV): sequencing the most valuable type-strain genomes for metagenomic binning, comparative biology and taxonomic classification.</title>
        <authorList>
            <person name="Goeker M."/>
        </authorList>
    </citation>
    <scope>NUCLEOTIDE SEQUENCE [LARGE SCALE GENOMIC DNA]</scope>
    <source>
        <strain evidence="1 2">DSM 104969</strain>
    </source>
</reference>
<proteinExistence type="predicted"/>
<dbReference type="AlphaFoldDB" id="A0A840CGN4"/>
<name>A0A840CGN4_9BACT</name>
<dbReference type="EMBL" id="JACIEP010000001">
    <property type="protein sequence ID" value="MBB4034381.1"/>
    <property type="molecule type" value="Genomic_DNA"/>
</dbReference>
<keyword evidence="2" id="KW-1185">Reference proteome</keyword>
<organism evidence="1 2">
    <name type="scientific">Dysgonomonas hofstadii</name>
    <dbReference type="NCBI Taxonomy" id="637886"/>
    <lineage>
        <taxon>Bacteria</taxon>
        <taxon>Pseudomonadati</taxon>
        <taxon>Bacteroidota</taxon>
        <taxon>Bacteroidia</taxon>
        <taxon>Bacteroidales</taxon>
        <taxon>Dysgonomonadaceae</taxon>
        <taxon>Dysgonomonas</taxon>
    </lineage>
</organism>
<gene>
    <name evidence="1" type="ORF">GGR21_000266</name>
</gene>
<sequence length="86" mass="9815">MKTGVIQKKEYKVDFETGSGSLYIPVLGDLFPNLWGQKMNPVDKWILTIDNMIYTVDKDFYDSVSEGDKVEIYYDNGLPEVKPCGN</sequence>
<dbReference type="RefSeq" id="WP_183305323.1">
    <property type="nucleotide sequence ID" value="NZ_JACIEP010000001.1"/>
</dbReference>
<protein>
    <submittedName>
        <fullName evidence="1">Uncharacterized protein</fullName>
    </submittedName>
</protein>
<evidence type="ECO:0000313" key="2">
    <source>
        <dbReference type="Proteomes" id="UP000555103"/>
    </source>
</evidence>
<dbReference type="Proteomes" id="UP000555103">
    <property type="component" value="Unassembled WGS sequence"/>
</dbReference>
<comment type="caution">
    <text evidence="1">The sequence shown here is derived from an EMBL/GenBank/DDBJ whole genome shotgun (WGS) entry which is preliminary data.</text>
</comment>
<accession>A0A840CGN4</accession>
<evidence type="ECO:0000313" key="1">
    <source>
        <dbReference type="EMBL" id="MBB4034381.1"/>
    </source>
</evidence>